<gene>
    <name evidence="1" type="ORF">E5162_09155</name>
</gene>
<dbReference type="Gene3D" id="3.40.50.150">
    <property type="entry name" value="Vaccinia Virus protein VP39"/>
    <property type="match status" value="1"/>
</dbReference>
<evidence type="ECO:0000313" key="2">
    <source>
        <dbReference type="Proteomes" id="UP000305451"/>
    </source>
</evidence>
<dbReference type="AlphaFoldDB" id="A0A4S2HBB8"/>
<dbReference type="OrthoDB" id="9815644at2"/>
<accession>A0A4S2HBB8</accession>
<dbReference type="CDD" id="cd02440">
    <property type="entry name" value="AdoMet_MTases"/>
    <property type="match status" value="1"/>
</dbReference>
<dbReference type="Pfam" id="PF13489">
    <property type="entry name" value="Methyltransf_23"/>
    <property type="match status" value="1"/>
</dbReference>
<dbReference type="Proteomes" id="UP000305451">
    <property type="component" value="Unassembled WGS sequence"/>
</dbReference>
<proteinExistence type="predicted"/>
<dbReference type="GO" id="GO:0008168">
    <property type="term" value="F:methyltransferase activity"/>
    <property type="evidence" value="ECO:0007669"/>
    <property type="project" value="UniProtKB-KW"/>
</dbReference>
<dbReference type="GO" id="GO:0032259">
    <property type="term" value="P:methylation"/>
    <property type="evidence" value="ECO:0007669"/>
    <property type="project" value="UniProtKB-KW"/>
</dbReference>
<dbReference type="EMBL" id="SRXV01000002">
    <property type="protein sequence ID" value="TGY93214.1"/>
    <property type="molecule type" value="Genomic_DNA"/>
</dbReference>
<dbReference type="InterPro" id="IPR029063">
    <property type="entry name" value="SAM-dependent_MTases_sf"/>
</dbReference>
<keyword evidence="2" id="KW-1185">Reference proteome</keyword>
<keyword evidence="1" id="KW-0808">Transferase</keyword>
<keyword evidence="1" id="KW-0489">Methyltransferase</keyword>
<organism evidence="1 2">
    <name type="scientific">Marinicauda pacifica</name>
    <dbReference type="NCBI Taxonomy" id="1133559"/>
    <lineage>
        <taxon>Bacteria</taxon>
        <taxon>Pseudomonadati</taxon>
        <taxon>Pseudomonadota</taxon>
        <taxon>Alphaproteobacteria</taxon>
        <taxon>Maricaulales</taxon>
        <taxon>Maricaulaceae</taxon>
        <taxon>Marinicauda</taxon>
    </lineage>
</organism>
<dbReference type="RefSeq" id="WP_135944932.1">
    <property type="nucleotide sequence ID" value="NZ_BMEI01000002.1"/>
</dbReference>
<comment type="caution">
    <text evidence="1">The sequence shown here is derived from an EMBL/GenBank/DDBJ whole genome shotgun (WGS) entry which is preliminary data.</text>
</comment>
<protein>
    <submittedName>
        <fullName evidence="1">Class I SAM-dependent methyltransferase</fullName>
    </submittedName>
</protein>
<evidence type="ECO:0000313" key="1">
    <source>
        <dbReference type="EMBL" id="TGY93214.1"/>
    </source>
</evidence>
<reference evidence="1 2" key="1">
    <citation type="journal article" date="2013" name="Int. J. Syst. Evol. Microbiol.">
        <title>Marinicauda pacifica gen. nov., sp. nov., a prosthecate alphaproteobacterium of the family Hyphomonadaceae isolated from deep seawater.</title>
        <authorList>
            <person name="Zhang X.Y."/>
            <person name="Li G.W."/>
            <person name="Wang C.S."/>
            <person name="Zhang Y.J."/>
            <person name="Xu X.W."/>
            <person name="Li H."/>
            <person name="Liu A."/>
            <person name="Liu C."/>
            <person name="Xie B.B."/>
            <person name="Qin Q.L."/>
            <person name="Xu Z."/>
            <person name="Chen X.L."/>
            <person name="Zhou B.C."/>
            <person name="Zhang Y.Z."/>
        </authorList>
    </citation>
    <scope>NUCLEOTIDE SEQUENCE [LARGE SCALE GENOMIC DNA]</scope>
    <source>
        <strain evidence="1 2">P-1 km-3</strain>
    </source>
</reference>
<sequence>MITNENATRACPVCNSEGYTAERISRDPWRVARCEDCSFVYLQNPPALEQLMAEFSWDKTVETESVRRKAEQPVLQWFDRKTRWRLHMFERPESRKFLEKAIGSGNVLDLGCGDGRHAMALSEAYTPFGVEIAPVLAEAADKAFAGRGGHCVSADSLSGIGTFEDGFFDGAILNSYLEHDTRPLEVLEALQPKMKPGAPVIVKVPNYGSWNAAVMGRGWCGVRLPDHVNYFTWDSLADMGGRAGYSVQGVPSANLPTNDNMWAIMQA</sequence>
<dbReference type="SUPFAM" id="SSF53335">
    <property type="entry name" value="S-adenosyl-L-methionine-dependent methyltransferases"/>
    <property type="match status" value="1"/>
</dbReference>
<name>A0A4S2HBB8_9PROT</name>